<evidence type="ECO:0008006" key="4">
    <source>
        <dbReference type="Google" id="ProtNLM"/>
    </source>
</evidence>
<protein>
    <recommendedName>
        <fullName evidence="4">Glycosaminoglycan attachment site</fullName>
    </recommendedName>
</protein>
<keyword evidence="3" id="KW-1185">Reference proteome</keyword>
<name>A0ABV7FTK4_9ALTE</name>
<sequence length="455" mass="52592">MREISQKQFNAYCYARQPLLRVMSNEIKWYEAGNRKVLATLILDKADQDYNFVILVRDARRLFRAWNVSCSHPTIEDAEKELAEKIDVLVNDGQDVYVQGDEVKPPHDILSPVVDEANQHEYFRVLANEKRMEAARNLIVEAVYSYIDVDGNYIKEFQTHGFDARLWELFLYIFLYDAGFEFNQDYHAPDYMVSYYGNPFCIEAVTVNPSQNPDRPDPEPPQSDEEMQRLCDDYMPIKFGSSLFSKLQKRYWEKPHVQGKPLIIAIHDYHMPGSMSWSRNALVEYLYGTRARVREVDGQKTTYEEVISEHTWQGKTIPSNFFNTENAENISAILFTNTATITKFNRMGKLAGLGGENIKMIRMGVRLHPDPNSLEPLRFAADVDDPDYEEDWSESIIMYHNPNALIPVDLDCFNTINHMWVDPDTGELVGIQREGDILSSLTNVIVPVQDLQDEV</sequence>
<feature type="region of interest" description="Disordered" evidence="1">
    <location>
        <begin position="207"/>
        <end position="226"/>
    </location>
</feature>
<organism evidence="2 3">
    <name type="scientific">Agaribacter flavus</name>
    <dbReference type="NCBI Taxonomy" id="1902781"/>
    <lineage>
        <taxon>Bacteria</taxon>
        <taxon>Pseudomonadati</taxon>
        <taxon>Pseudomonadota</taxon>
        <taxon>Gammaproteobacteria</taxon>
        <taxon>Alteromonadales</taxon>
        <taxon>Alteromonadaceae</taxon>
        <taxon>Agaribacter</taxon>
    </lineage>
</organism>
<evidence type="ECO:0000313" key="2">
    <source>
        <dbReference type="EMBL" id="MFC3122679.1"/>
    </source>
</evidence>
<comment type="caution">
    <text evidence="2">The sequence shown here is derived from an EMBL/GenBank/DDBJ whole genome shotgun (WGS) entry which is preliminary data.</text>
</comment>
<dbReference type="RefSeq" id="WP_376920801.1">
    <property type="nucleotide sequence ID" value="NZ_JBHRSW010000029.1"/>
</dbReference>
<accession>A0ABV7FTK4</accession>
<dbReference type="Proteomes" id="UP001595478">
    <property type="component" value="Unassembled WGS sequence"/>
</dbReference>
<proteinExistence type="predicted"/>
<evidence type="ECO:0000313" key="3">
    <source>
        <dbReference type="Proteomes" id="UP001595478"/>
    </source>
</evidence>
<evidence type="ECO:0000256" key="1">
    <source>
        <dbReference type="SAM" id="MobiDB-lite"/>
    </source>
</evidence>
<dbReference type="EMBL" id="JBHRSW010000029">
    <property type="protein sequence ID" value="MFC3122679.1"/>
    <property type="molecule type" value="Genomic_DNA"/>
</dbReference>
<gene>
    <name evidence="2" type="ORF">ACFOHL_13730</name>
</gene>
<reference evidence="3" key="1">
    <citation type="journal article" date="2019" name="Int. J. Syst. Evol. Microbiol.">
        <title>The Global Catalogue of Microorganisms (GCM) 10K type strain sequencing project: providing services to taxonomists for standard genome sequencing and annotation.</title>
        <authorList>
            <consortium name="The Broad Institute Genomics Platform"/>
            <consortium name="The Broad Institute Genome Sequencing Center for Infectious Disease"/>
            <person name="Wu L."/>
            <person name="Ma J."/>
        </authorList>
    </citation>
    <scope>NUCLEOTIDE SEQUENCE [LARGE SCALE GENOMIC DNA]</scope>
    <source>
        <strain evidence="3">KCTC 52473</strain>
    </source>
</reference>